<keyword evidence="2" id="KW-1185">Reference proteome</keyword>
<organism evidence="1 2">
    <name type="scientific">Oceanibaculum pacificum</name>
    <dbReference type="NCBI Taxonomy" id="580166"/>
    <lineage>
        <taxon>Bacteria</taxon>
        <taxon>Pseudomonadati</taxon>
        <taxon>Pseudomonadota</taxon>
        <taxon>Alphaproteobacteria</taxon>
        <taxon>Rhodospirillales</taxon>
        <taxon>Oceanibaculaceae</taxon>
        <taxon>Oceanibaculum</taxon>
    </lineage>
</organism>
<accession>A0A154VVJ7</accession>
<dbReference type="Proteomes" id="UP000076400">
    <property type="component" value="Unassembled WGS sequence"/>
</dbReference>
<proteinExistence type="predicted"/>
<dbReference type="STRING" id="580166.AUP43_11740"/>
<protein>
    <recommendedName>
        <fullName evidence="3">DUF2817 domain-containing protein</fullName>
    </recommendedName>
</protein>
<gene>
    <name evidence="1" type="ORF">AUP43_11740</name>
</gene>
<evidence type="ECO:0000313" key="1">
    <source>
        <dbReference type="EMBL" id="KZD05334.1"/>
    </source>
</evidence>
<dbReference type="InterPro" id="IPR021259">
    <property type="entry name" value="DUF2817"/>
</dbReference>
<dbReference type="AlphaFoldDB" id="A0A154VVJ7"/>
<sequence length="367" mass="40628">MDILTAVRHCFSADYAEAREKFRHHCRAYGVEPKAYANPNRGPLGEELTTDAAWFGPKDAKKVLVTLAGTHGVEGFTGSGGQIDWLAGGGPLTLPEGVAVLHIHAINPHGFAWLRRVTEEGVDLNRNHVDFSKPLPENPGYDELADALLPAELTGPAFEAAEAKIAAYKEKHGFWKFSEARGGGQYKHPTGFFFGGFGPTWSRQTAEKIVQDFGVKNADLVCVIDYHTGLGPFGYGEPICNHPIDGVAVNRAKAWFGQSVTEPLLGTSSSTAKAGLSEFGWEFMLGEKVTFVALEYGTYTPEEGRRALREDHWLHAYTNVDWSDPETKRIKAQIRRQYFPDTDDWKEMVLYRSRQILRQAQEGLAGS</sequence>
<evidence type="ECO:0000313" key="2">
    <source>
        <dbReference type="Proteomes" id="UP000076400"/>
    </source>
</evidence>
<comment type="caution">
    <text evidence="1">The sequence shown here is derived from an EMBL/GenBank/DDBJ whole genome shotgun (WGS) entry which is preliminary data.</text>
</comment>
<dbReference type="RefSeq" id="WP_067558181.1">
    <property type="nucleotide sequence ID" value="NZ_LPXN01000131.1"/>
</dbReference>
<evidence type="ECO:0008006" key="3">
    <source>
        <dbReference type="Google" id="ProtNLM"/>
    </source>
</evidence>
<dbReference type="Gene3D" id="3.40.630.10">
    <property type="entry name" value="Zn peptidases"/>
    <property type="match status" value="1"/>
</dbReference>
<dbReference type="Pfam" id="PF10994">
    <property type="entry name" value="DUF2817"/>
    <property type="match status" value="1"/>
</dbReference>
<dbReference type="EMBL" id="LPXN01000131">
    <property type="protein sequence ID" value="KZD05334.1"/>
    <property type="molecule type" value="Genomic_DNA"/>
</dbReference>
<dbReference type="SUPFAM" id="SSF53187">
    <property type="entry name" value="Zn-dependent exopeptidases"/>
    <property type="match status" value="1"/>
</dbReference>
<name>A0A154VVJ7_9PROT</name>
<dbReference type="CDD" id="cd06233">
    <property type="entry name" value="M14-like"/>
    <property type="match status" value="1"/>
</dbReference>
<reference evidence="1 2" key="1">
    <citation type="submission" date="2015-12" db="EMBL/GenBank/DDBJ databases">
        <title>Genome sequence of Oceanibaculum pacificum MCCC 1A02656.</title>
        <authorList>
            <person name="Lu L."/>
            <person name="Lai Q."/>
            <person name="Shao Z."/>
            <person name="Qian P."/>
        </authorList>
    </citation>
    <scope>NUCLEOTIDE SEQUENCE [LARGE SCALE GENOMIC DNA]</scope>
    <source>
        <strain evidence="1 2">MCCC 1A02656</strain>
    </source>
</reference>
<dbReference type="OrthoDB" id="4014363at2"/>